<reference evidence="10 11" key="1">
    <citation type="submission" date="2025-04" db="UniProtKB">
        <authorList>
            <consortium name="RefSeq"/>
        </authorList>
    </citation>
    <scope>IDENTIFICATION</scope>
</reference>
<feature type="compositionally biased region" description="Basic residues" evidence="7">
    <location>
        <begin position="1149"/>
        <end position="1161"/>
    </location>
</feature>
<keyword evidence="5 6" id="KW-0539">Nucleus</keyword>
<dbReference type="InterPro" id="IPR002999">
    <property type="entry name" value="Tudor"/>
</dbReference>
<feature type="region of interest" description="Disordered" evidence="7">
    <location>
        <begin position="1478"/>
        <end position="1502"/>
    </location>
</feature>
<dbReference type="STRING" id="4432.A0A1U7ZLS5"/>
<dbReference type="CDD" id="cd20404">
    <property type="entry name" value="Tudor_Agenet_AtEML-like"/>
    <property type="match status" value="1"/>
</dbReference>
<evidence type="ECO:0000256" key="2">
    <source>
        <dbReference type="ARBA" id="ARBA00008035"/>
    </source>
</evidence>
<dbReference type="KEGG" id="nnu:104595249"/>
<evidence type="ECO:0000313" key="11">
    <source>
        <dbReference type="RefSeq" id="XP_010254199.1"/>
    </source>
</evidence>
<dbReference type="PANTHER" id="PTHR14898">
    <property type="entry name" value="ENHANCER OF POLYCOMB"/>
    <property type="match status" value="1"/>
</dbReference>
<feature type="compositionally biased region" description="Polar residues" evidence="7">
    <location>
        <begin position="1"/>
        <end position="11"/>
    </location>
</feature>
<dbReference type="InterPro" id="IPR019542">
    <property type="entry name" value="Enhancer_polycomb-like_N"/>
</dbReference>
<comment type="subcellular location">
    <subcellularLocation>
        <location evidence="1 6">Nucleus</location>
    </subcellularLocation>
</comment>
<feature type="region of interest" description="Disordered" evidence="7">
    <location>
        <begin position="325"/>
        <end position="346"/>
    </location>
</feature>
<feature type="region of interest" description="Disordered" evidence="7">
    <location>
        <begin position="234"/>
        <end position="263"/>
    </location>
</feature>
<evidence type="ECO:0000259" key="8">
    <source>
        <dbReference type="SMART" id="SM00333"/>
    </source>
</evidence>
<dbReference type="GO" id="GO:0035267">
    <property type="term" value="C:NuA4 histone acetyltransferase complex"/>
    <property type="evidence" value="ECO:0007669"/>
    <property type="project" value="InterPro"/>
</dbReference>
<proteinExistence type="inferred from homology"/>
<organism evidence="9 10">
    <name type="scientific">Nelumbo nucifera</name>
    <name type="common">Sacred lotus</name>
    <dbReference type="NCBI Taxonomy" id="4432"/>
    <lineage>
        <taxon>Eukaryota</taxon>
        <taxon>Viridiplantae</taxon>
        <taxon>Streptophyta</taxon>
        <taxon>Embryophyta</taxon>
        <taxon>Tracheophyta</taxon>
        <taxon>Spermatophyta</taxon>
        <taxon>Magnoliopsida</taxon>
        <taxon>Proteales</taxon>
        <taxon>Nelumbonaceae</taxon>
        <taxon>Nelumbo</taxon>
    </lineage>
</organism>
<dbReference type="InterPro" id="IPR024943">
    <property type="entry name" value="Enhancer_polycomb"/>
</dbReference>
<feature type="compositionally biased region" description="Basic and acidic residues" evidence="7">
    <location>
        <begin position="248"/>
        <end position="263"/>
    </location>
</feature>
<feature type="region of interest" description="Disordered" evidence="7">
    <location>
        <begin position="1"/>
        <end position="22"/>
    </location>
</feature>
<evidence type="ECO:0000256" key="1">
    <source>
        <dbReference type="ARBA" id="ARBA00004123"/>
    </source>
</evidence>
<keyword evidence="9" id="KW-1185">Reference proteome</keyword>
<gene>
    <name evidence="10 11" type="primary">LOC104595249</name>
</gene>
<evidence type="ECO:0000313" key="9">
    <source>
        <dbReference type="Proteomes" id="UP000189703"/>
    </source>
</evidence>
<dbReference type="RefSeq" id="XP_010254198.1">
    <property type="nucleotide sequence ID" value="XM_010255896.2"/>
</dbReference>
<feature type="domain" description="Tudor" evidence="8">
    <location>
        <begin position="375"/>
        <end position="433"/>
    </location>
</feature>
<evidence type="ECO:0000256" key="3">
    <source>
        <dbReference type="ARBA" id="ARBA00023015"/>
    </source>
</evidence>
<keyword evidence="4 6" id="KW-0804">Transcription</keyword>
<comment type="similarity">
    <text evidence="2 6">Belongs to the enhancer of polycomb family.</text>
</comment>
<name>A0A1U7ZLS5_NELNU</name>
<evidence type="ECO:0000256" key="7">
    <source>
        <dbReference type="SAM" id="MobiDB-lite"/>
    </source>
</evidence>
<sequence length="1701" mass="192146">MENSIDNSHASETSKKSRSLDLRSLYVDKTEVSVRKEGPAGGVLKRKRQELVDNELDIGQGKKKRKSRKEVSLSSFEPFNKNRKVLDSVQGNCLNYGSPDSNNSNSKLRKLLLGPKNQAKKKNTQLLGNGDIQTLSSLGNISHKLDDNIPKRPRGLLRRKKFQNNHDLDQVGVSSSTVSFDAQKFELNGNSVKIIPSCEGKLKKALGDLKENSSSRANPARFVKLDDISALRYNGNPSPKRVHKYQGKRWESAPEKQNHIADNSDKISEDLQEDDEENLEQNAARMLSSRFDPRCTGFSGDSKALSALQSMDGLSFVPSDHQDFDSCGANHSGGSESTSADAAGRVLRPRKQHKEKGITRKRRHFYEIFFGDLDAYWVLNRRIKVFWPLDKSWYFGIVDKYDPERKLHHVKYDDRDEEWIDLQKERFKLLLLPSEIPGKSGPQKSVQRDKCVHEEDVNPENDNCIGSYMDSEPIISWLARSTRRVKSSPLGVLKRQRTSCPSEKQVLPIADDSAGPPPYRNELFRNSVLPDRLFHGELAEKTTASTTCSNDRRLPLVYFRRRFHKKGQGLGCRSEETPGYRSAGGSASSLASVVDWVGALDKHDVALQVTGFKDLRPLGHDSILWSDENVGLLKLTDPLLKLKQVKLRLSFFPRWIHILSFEAEKNWLFRTVMLLHYGAIMTLWPKVNLEMLFVDNVVGLRFILFEGCLMQAVAFICLVLTVFHQSNEYGNCVDLQLPATSIRFKLSGFQDLGRHFVFVVYNFLEVEVSKWLYLDSKLKKYCLISKQLPLPECTYDNIKVLQNGSAWLRVPSICEGPISHEGVRKRSRHAILQMGISKELARIDLSCSDSNSNGKHWRLPSFVLSFAAAPTFFLSLHLKLLMENNVASMSFQNLNSMALLRSVDCGNLACDDSSGVEDIPNQVPKIAIENNSGSTLNPAARCRQLSSTKLEVETDALSIRNDGDWIEPSQICLNGELNVTGTSVGPKGSGKNEIDGTIGMQGHLCHHAGSELLAERSWPSVMEDHSSPDKTESRCFSSLGGVDIQIPYTGQVESQPFDGGMQNNHQSTSGSTWIMNDFGIQSPNPTAPRSVWNRNRHSIGSPSLGYHSKVWPDGKADFVLNGFGNGSRKPRTQFSCLLPFRGHEFGSKPRSHHRKGRPHKGIKTDDEKRMSGGSRSPKRHPELLSCDANVLITVGDRGWRECGAQVVLEFVDHKDWRLLVKLSGATRYSYKAHQFLQPGTTNRYTHAMMWKGGKDWILEFSERSQWALFREMHEECYNRNIRAASIKNIPIPGVCLIEDGDDNAIEVPFIRSSSKYFRQVETEVDMAMNPSHVLYDMESDDEDWISKQRSSLDVDGSNLPEISDETFEKIMDMFEKIAYARKCDNFSSEEIEELMVGVGPVDVIKAIYKHWQQKRQRKGMPLIRQFQPPLWEKYQKEVKEWELAINKIHLPNGGKEKAAIIEKPPMFAFCMRPRGLEVPNKGSKQRSQRKVPVGGHNNAFSKDHDGLQVLAGRKLNGFSFGEERVVVIGQNHESSDSSPWIQTRVLSPRDAVSISYSSMSSDISERNHHPKLHRNKSKRAGTFLVPGDSQMKSYDQRITDKRNGVNRWSMGFPEWPSQKQYQPEASQRRRVEQLSASDLDEFRLRDASGAAQHAFNMAKLKREKAQRLLYRADLAIHKAVLALMTAEAIKASSEKESTDDG</sequence>
<dbReference type="Gene3D" id="2.30.30.140">
    <property type="match status" value="1"/>
</dbReference>
<dbReference type="OMA" id="QWILTIQ"/>
<keyword evidence="3 6" id="KW-0805">Transcription regulation</keyword>
<dbReference type="GO" id="GO:0006357">
    <property type="term" value="P:regulation of transcription by RNA polymerase II"/>
    <property type="evidence" value="ECO:0000318"/>
    <property type="project" value="GO_Central"/>
</dbReference>
<protein>
    <recommendedName>
        <fullName evidence="6">Enhancer of polycomb-like protein</fullName>
    </recommendedName>
</protein>
<dbReference type="SMART" id="SM00333">
    <property type="entry name" value="TUDOR"/>
    <property type="match status" value="1"/>
</dbReference>
<accession>A0A1U7ZLS5</accession>
<evidence type="ECO:0000256" key="4">
    <source>
        <dbReference type="ARBA" id="ARBA00023163"/>
    </source>
</evidence>
<feature type="compositionally biased region" description="Basic and acidic residues" evidence="7">
    <location>
        <begin position="12"/>
        <end position="22"/>
    </location>
</feature>
<dbReference type="OrthoDB" id="435275at2759"/>
<evidence type="ECO:0000256" key="5">
    <source>
        <dbReference type="ARBA" id="ARBA00023242"/>
    </source>
</evidence>
<dbReference type="eggNOG" id="ENOG502QQH9">
    <property type="taxonomic scope" value="Eukaryota"/>
</dbReference>
<dbReference type="Proteomes" id="UP000189703">
    <property type="component" value="Unplaced"/>
</dbReference>
<evidence type="ECO:0000313" key="10">
    <source>
        <dbReference type="RefSeq" id="XP_010254198.1"/>
    </source>
</evidence>
<dbReference type="RefSeq" id="XP_010254199.1">
    <property type="nucleotide sequence ID" value="XM_010255897.2"/>
</dbReference>
<dbReference type="GeneID" id="104595249"/>
<feature type="region of interest" description="Disordered" evidence="7">
    <location>
        <begin position="1145"/>
        <end position="1180"/>
    </location>
</feature>
<dbReference type="GO" id="GO:0005634">
    <property type="term" value="C:nucleus"/>
    <property type="evidence" value="ECO:0007669"/>
    <property type="project" value="UniProtKB-SubCell"/>
</dbReference>
<evidence type="ECO:0000256" key="6">
    <source>
        <dbReference type="RuleBase" id="RU361124"/>
    </source>
</evidence>
<dbReference type="Pfam" id="PF10513">
    <property type="entry name" value="EPL1"/>
    <property type="match status" value="1"/>
</dbReference>
<feature type="region of interest" description="Disordered" evidence="7">
    <location>
        <begin position="36"/>
        <end position="73"/>
    </location>
</feature>